<reference evidence="1 2" key="1">
    <citation type="journal article" date="2019" name="Sci. Rep.">
        <title>Orb-weaving spider Araneus ventricosus genome elucidates the spidroin gene catalogue.</title>
        <authorList>
            <person name="Kono N."/>
            <person name="Nakamura H."/>
            <person name="Ohtoshi R."/>
            <person name="Moran D.A.P."/>
            <person name="Shinohara A."/>
            <person name="Yoshida Y."/>
            <person name="Fujiwara M."/>
            <person name="Mori M."/>
            <person name="Tomita M."/>
            <person name="Arakawa K."/>
        </authorList>
    </citation>
    <scope>NUCLEOTIDE SEQUENCE [LARGE SCALE GENOMIC DNA]</scope>
</reference>
<name>A0A4Y1ZP23_ARAVE</name>
<protein>
    <submittedName>
        <fullName evidence="1">Uncharacterized protein</fullName>
    </submittedName>
</protein>
<gene>
    <name evidence="1" type="ORF">AVEN_211411_1</name>
</gene>
<accession>A0A4Y1ZP23</accession>
<evidence type="ECO:0000313" key="1">
    <source>
        <dbReference type="EMBL" id="GBL60463.1"/>
    </source>
</evidence>
<dbReference type="EMBL" id="BGPR01076311">
    <property type="protein sequence ID" value="GBL60463.1"/>
    <property type="molecule type" value="Genomic_DNA"/>
</dbReference>
<keyword evidence="2" id="KW-1185">Reference proteome</keyword>
<dbReference type="Proteomes" id="UP000499080">
    <property type="component" value="Unassembled WGS sequence"/>
</dbReference>
<proteinExistence type="predicted"/>
<organism evidence="1 2">
    <name type="scientific">Araneus ventricosus</name>
    <name type="common">Orbweaver spider</name>
    <name type="synonym">Epeira ventricosa</name>
    <dbReference type="NCBI Taxonomy" id="182803"/>
    <lineage>
        <taxon>Eukaryota</taxon>
        <taxon>Metazoa</taxon>
        <taxon>Ecdysozoa</taxon>
        <taxon>Arthropoda</taxon>
        <taxon>Chelicerata</taxon>
        <taxon>Arachnida</taxon>
        <taxon>Araneae</taxon>
        <taxon>Araneomorphae</taxon>
        <taxon>Entelegynae</taxon>
        <taxon>Araneoidea</taxon>
        <taxon>Araneidae</taxon>
        <taxon>Araneus</taxon>
    </lineage>
</organism>
<dbReference type="AlphaFoldDB" id="A0A4Y1ZP23"/>
<comment type="caution">
    <text evidence="1">The sequence shown here is derived from an EMBL/GenBank/DDBJ whole genome shotgun (WGS) entry which is preliminary data.</text>
</comment>
<evidence type="ECO:0000313" key="2">
    <source>
        <dbReference type="Proteomes" id="UP000499080"/>
    </source>
</evidence>
<sequence length="82" mass="9148">MRLSRHSTVLSNRSLKGWAPEPFPRDKLCAWAVIGMDGNGLNPNVLPVQEEASDKKINLVKEEEGPEDLEGSVFVCSKKPDW</sequence>